<dbReference type="EMBL" id="CAJOBC010150192">
    <property type="protein sequence ID" value="CAF4671389.1"/>
    <property type="molecule type" value="Genomic_DNA"/>
</dbReference>
<dbReference type="Proteomes" id="UP000681722">
    <property type="component" value="Unassembled WGS sequence"/>
</dbReference>
<name>A0A816GV12_9BILA</name>
<organism evidence="2 4">
    <name type="scientific">Didymodactylos carnosus</name>
    <dbReference type="NCBI Taxonomy" id="1234261"/>
    <lineage>
        <taxon>Eukaryota</taxon>
        <taxon>Metazoa</taxon>
        <taxon>Spiralia</taxon>
        <taxon>Gnathifera</taxon>
        <taxon>Rotifera</taxon>
        <taxon>Eurotatoria</taxon>
        <taxon>Bdelloidea</taxon>
        <taxon>Philodinida</taxon>
        <taxon>Philodinidae</taxon>
        <taxon>Didymodactylos</taxon>
    </lineage>
</organism>
<evidence type="ECO:0000313" key="3">
    <source>
        <dbReference type="EMBL" id="CAF4671389.1"/>
    </source>
</evidence>
<evidence type="ECO:0000256" key="1">
    <source>
        <dbReference type="SAM" id="MobiDB-lite"/>
    </source>
</evidence>
<dbReference type="AlphaFoldDB" id="A0A816GV12"/>
<feature type="non-terminal residue" evidence="2">
    <location>
        <position position="1"/>
    </location>
</feature>
<feature type="region of interest" description="Disordered" evidence="1">
    <location>
        <begin position="1"/>
        <end position="23"/>
    </location>
</feature>
<keyword evidence="4" id="KW-1185">Reference proteome</keyword>
<comment type="caution">
    <text evidence="2">The sequence shown here is derived from an EMBL/GenBank/DDBJ whole genome shotgun (WGS) entry which is preliminary data.</text>
</comment>
<sequence length="23" mass="2456">NGDVGTARFSFAVNGFRDDPGKQ</sequence>
<evidence type="ECO:0000313" key="4">
    <source>
        <dbReference type="Proteomes" id="UP000663829"/>
    </source>
</evidence>
<gene>
    <name evidence="2" type="ORF">GPM918_LOCUS46529</name>
    <name evidence="3" type="ORF">SRO942_LOCUS50880</name>
</gene>
<dbReference type="EMBL" id="CAJNOQ010064859">
    <property type="protein sequence ID" value="CAF1678169.1"/>
    <property type="molecule type" value="Genomic_DNA"/>
</dbReference>
<evidence type="ECO:0000313" key="2">
    <source>
        <dbReference type="EMBL" id="CAF1678169.1"/>
    </source>
</evidence>
<reference evidence="2" key="1">
    <citation type="submission" date="2021-02" db="EMBL/GenBank/DDBJ databases">
        <authorList>
            <person name="Nowell W R."/>
        </authorList>
    </citation>
    <scope>NUCLEOTIDE SEQUENCE</scope>
</reference>
<dbReference type="Proteomes" id="UP000663829">
    <property type="component" value="Unassembled WGS sequence"/>
</dbReference>
<proteinExistence type="predicted"/>
<accession>A0A816GV12</accession>
<protein>
    <submittedName>
        <fullName evidence="2">Uncharacterized protein</fullName>
    </submittedName>
</protein>